<evidence type="ECO:0000313" key="3">
    <source>
        <dbReference type="Proteomes" id="UP000198935"/>
    </source>
</evidence>
<organism evidence="2 3">
    <name type="scientific">Evansella caseinilytica</name>
    <dbReference type="NCBI Taxonomy" id="1503961"/>
    <lineage>
        <taxon>Bacteria</taxon>
        <taxon>Bacillati</taxon>
        <taxon>Bacillota</taxon>
        <taxon>Bacilli</taxon>
        <taxon>Bacillales</taxon>
        <taxon>Bacillaceae</taxon>
        <taxon>Evansella</taxon>
    </lineage>
</organism>
<gene>
    <name evidence="2" type="ORF">SAMN05421736_101420</name>
</gene>
<evidence type="ECO:0000313" key="2">
    <source>
        <dbReference type="EMBL" id="SDY11953.1"/>
    </source>
</evidence>
<dbReference type="AlphaFoldDB" id="A0A1H3H8P7"/>
<sequence>MMNRNSLNTASRDGDGAECCRQNQESEVRNVGRDSAHYFESDWDKGDGYAF</sequence>
<keyword evidence="3" id="KW-1185">Reference proteome</keyword>
<reference evidence="3" key="1">
    <citation type="submission" date="2016-10" db="EMBL/GenBank/DDBJ databases">
        <authorList>
            <person name="Varghese N."/>
            <person name="Submissions S."/>
        </authorList>
    </citation>
    <scope>NUCLEOTIDE SEQUENCE [LARGE SCALE GENOMIC DNA]</scope>
    <source>
        <strain evidence="3">SP</strain>
    </source>
</reference>
<feature type="compositionally biased region" description="Polar residues" evidence="1">
    <location>
        <begin position="1"/>
        <end position="11"/>
    </location>
</feature>
<feature type="compositionally biased region" description="Basic and acidic residues" evidence="1">
    <location>
        <begin position="24"/>
        <end position="51"/>
    </location>
</feature>
<dbReference type="Proteomes" id="UP000198935">
    <property type="component" value="Unassembled WGS sequence"/>
</dbReference>
<proteinExistence type="predicted"/>
<name>A0A1H3H8P7_9BACI</name>
<feature type="region of interest" description="Disordered" evidence="1">
    <location>
        <begin position="1"/>
        <end position="51"/>
    </location>
</feature>
<evidence type="ECO:0000256" key="1">
    <source>
        <dbReference type="SAM" id="MobiDB-lite"/>
    </source>
</evidence>
<accession>A0A1H3H8P7</accession>
<protein>
    <submittedName>
        <fullName evidence="2">Uncharacterized protein</fullName>
    </submittedName>
</protein>
<dbReference type="EMBL" id="FNPI01000001">
    <property type="protein sequence ID" value="SDY11953.1"/>
    <property type="molecule type" value="Genomic_DNA"/>
</dbReference>